<dbReference type="SUPFAM" id="SSF46785">
    <property type="entry name" value="Winged helix' DNA-binding domain"/>
    <property type="match status" value="1"/>
</dbReference>
<dbReference type="KEGG" id="plut:EI981_16075"/>
<evidence type="ECO:0000256" key="2">
    <source>
        <dbReference type="ARBA" id="ARBA00023163"/>
    </source>
</evidence>
<dbReference type="RefSeq" id="WP_126999807.1">
    <property type="nucleotide sequence ID" value="NZ_CP034346.1"/>
</dbReference>
<dbReference type="Gene3D" id="1.10.10.10">
    <property type="entry name" value="Winged helix-like DNA-binding domain superfamily/Winged helix DNA-binding domain"/>
    <property type="match status" value="1"/>
</dbReference>
<keyword evidence="1" id="KW-0805">Transcription regulation</keyword>
<dbReference type="InterPro" id="IPR036388">
    <property type="entry name" value="WH-like_DNA-bd_sf"/>
</dbReference>
<dbReference type="InterPro" id="IPR013196">
    <property type="entry name" value="HTH_11"/>
</dbReference>
<dbReference type="PROSITE" id="PS52050">
    <property type="entry name" value="WYL"/>
    <property type="match status" value="1"/>
</dbReference>
<reference evidence="5" key="1">
    <citation type="submission" date="2018-12" db="EMBL/GenBank/DDBJ databases">
        <title>Complete genome sequence of Paenibacillus sp. MBLB1234.</title>
        <authorList>
            <person name="Nam Y.-D."/>
            <person name="Kang J."/>
            <person name="Chung W.-H."/>
            <person name="Park Y.S."/>
        </authorList>
    </citation>
    <scope>NUCLEOTIDE SEQUENCE [LARGE SCALE GENOMIC DNA]</scope>
    <source>
        <strain evidence="5">MBLB1234</strain>
    </source>
</reference>
<dbReference type="OrthoDB" id="9815009at2"/>
<proteinExistence type="predicted"/>
<dbReference type="PANTHER" id="PTHR34580">
    <property type="match status" value="1"/>
</dbReference>
<dbReference type="Pfam" id="PF13280">
    <property type="entry name" value="WYL"/>
    <property type="match status" value="1"/>
</dbReference>
<gene>
    <name evidence="4" type="ORF">EI981_16075</name>
</gene>
<dbReference type="GO" id="GO:0003700">
    <property type="term" value="F:DNA-binding transcription factor activity"/>
    <property type="evidence" value="ECO:0007669"/>
    <property type="project" value="InterPro"/>
</dbReference>
<dbReference type="Pfam" id="PF08279">
    <property type="entry name" value="HTH_11"/>
    <property type="match status" value="1"/>
</dbReference>
<dbReference type="InterPro" id="IPR028349">
    <property type="entry name" value="PafC-like"/>
</dbReference>
<dbReference type="InterPro" id="IPR026881">
    <property type="entry name" value="WYL_dom"/>
</dbReference>
<dbReference type="EMBL" id="CP034346">
    <property type="protein sequence ID" value="AZS15804.1"/>
    <property type="molecule type" value="Genomic_DNA"/>
</dbReference>
<evidence type="ECO:0000259" key="3">
    <source>
        <dbReference type="PROSITE" id="PS51000"/>
    </source>
</evidence>
<dbReference type="AlphaFoldDB" id="A0A3S9UZN3"/>
<dbReference type="InterPro" id="IPR001034">
    <property type="entry name" value="DeoR_HTH"/>
</dbReference>
<dbReference type="PANTHER" id="PTHR34580:SF1">
    <property type="entry name" value="PROTEIN PAFC"/>
    <property type="match status" value="1"/>
</dbReference>
<dbReference type="InterPro" id="IPR057727">
    <property type="entry name" value="WCX_dom"/>
</dbReference>
<evidence type="ECO:0000313" key="5">
    <source>
        <dbReference type="Proteomes" id="UP000270678"/>
    </source>
</evidence>
<keyword evidence="5" id="KW-1185">Reference proteome</keyword>
<accession>A0A3S9UZN3</accession>
<sequence length="303" mass="35619">MSKISRLFEIVYILLDKRMVTAKELADHFEVSPRTIYRDLDILSEANIPIYTNKGKGGGISLLESYVLNKSLLSEQEQRDILSVLQGMKATHYPEVNQILTKMSGMFGFQQANWIEVDFTHWGDEKQERFQLIKTAILERHRLSFDYYGTSSYEKTTRVVEPLQLWFKGRTWYLRAYCLDRQAMRVFKLSRMKDLIVLEENCSRSNLDAIHEEQEQTGWAAQTMVTFKLKIKDTLLYRIYDEFEEEQIARCEDGSFIVTASYPEDDWVYGYILSFGDMAEVLEPTHIREIIKSKLKNMIGRYT</sequence>
<organism evidence="4 5">
    <name type="scientific">Paenibacillus lutimineralis</name>
    <dbReference type="NCBI Taxonomy" id="2707005"/>
    <lineage>
        <taxon>Bacteria</taxon>
        <taxon>Bacillati</taxon>
        <taxon>Bacillota</taxon>
        <taxon>Bacilli</taxon>
        <taxon>Bacillales</taxon>
        <taxon>Paenibacillaceae</taxon>
        <taxon>Paenibacillus</taxon>
    </lineage>
</organism>
<keyword evidence="2" id="KW-0804">Transcription</keyword>
<evidence type="ECO:0000256" key="1">
    <source>
        <dbReference type="ARBA" id="ARBA00023015"/>
    </source>
</evidence>
<dbReference type="InterPro" id="IPR051534">
    <property type="entry name" value="CBASS_pafABC_assoc_protein"/>
</dbReference>
<protein>
    <submittedName>
        <fullName evidence="4">YafY family transcriptional regulator</fullName>
    </submittedName>
</protein>
<dbReference type="PROSITE" id="PS51000">
    <property type="entry name" value="HTH_DEOR_2"/>
    <property type="match status" value="1"/>
</dbReference>
<dbReference type="Pfam" id="PF25583">
    <property type="entry name" value="WCX"/>
    <property type="match status" value="1"/>
</dbReference>
<name>A0A3S9UZN3_9BACL</name>
<dbReference type="InterPro" id="IPR036390">
    <property type="entry name" value="WH_DNA-bd_sf"/>
</dbReference>
<dbReference type="Proteomes" id="UP000270678">
    <property type="component" value="Chromosome"/>
</dbReference>
<evidence type="ECO:0000313" key="4">
    <source>
        <dbReference type="EMBL" id="AZS15804.1"/>
    </source>
</evidence>
<dbReference type="SMART" id="SM00420">
    <property type="entry name" value="HTH_DEOR"/>
    <property type="match status" value="1"/>
</dbReference>
<dbReference type="PIRSF" id="PIRSF016838">
    <property type="entry name" value="PafC"/>
    <property type="match status" value="1"/>
</dbReference>
<feature type="domain" description="HTH deoR-type" evidence="3">
    <location>
        <begin position="3"/>
        <end position="61"/>
    </location>
</feature>